<feature type="compositionally biased region" description="Basic and acidic residues" evidence="1">
    <location>
        <begin position="275"/>
        <end position="298"/>
    </location>
</feature>
<feature type="compositionally biased region" description="Basic residues" evidence="1">
    <location>
        <begin position="299"/>
        <end position="309"/>
    </location>
</feature>
<proteinExistence type="predicted"/>
<sequence>MPRKVNTAARPVIGPPQALISRIDHLRDLLCNLPSALPENLTHSLYNFLMDPEILKEGGHFSAVSHALEISFETHLLRLQGRTMVFTEHGTRLDTLVKLLKMGVKHMSPGERTTFQEAWLERLITAAADSGARIPSKKGKGGAQETSKAADDVPAAKKCKTVAVIDVDDDSVPNNSTAVVQTMPHAATPSVSRPSASGAVIIEIDDDSEPEDTPTVPQTLLPAATPSTSAHPATSGAIVGNPKQSTLGSFGWQKAKPGEVVAYWAKAREAGAEKREKELAIHKKKAENQKERERDLARIRKQRQRKKERQGKPTKSEKKLDATALLMQGADAAAHGSSTIPDVASLSHPATQGWKKYRRGTQGGAVQGKAQKVFWFDPFLWAIIEPAVRRHGWSAEAMVKALCHKHPVLFDGPNNKFHRSTLWNQRSLAGSGRTGILTPHPEIVEEIVKTLKGLRVSGCVVNVHIARSVMIAIIGKCRSQLLDVFSCSENYVHQFLDSTLNWTTCQATRAAKKIPENASELCERTFFRLAHAIEHQDIPAKLIINYDQTGVYIRPNSSQTFEVRGSKQVLVLGNGKKRAYTLGIATTPEGPLPLEQVWSGASPGSLPTTKADGYREAQDCGFHFTFANSKK</sequence>
<protein>
    <submittedName>
        <fullName evidence="2">Uncharacterized protein</fullName>
    </submittedName>
</protein>
<dbReference type="AlphaFoldDB" id="A0AAD6ZL57"/>
<name>A0AAD6ZL57_9AGAR</name>
<feature type="region of interest" description="Disordered" evidence="1">
    <location>
        <begin position="275"/>
        <end position="321"/>
    </location>
</feature>
<evidence type="ECO:0000313" key="2">
    <source>
        <dbReference type="EMBL" id="KAJ7327646.1"/>
    </source>
</evidence>
<keyword evidence="3" id="KW-1185">Reference proteome</keyword>
<dbReference type="EMBL" id="JARIHO010000041">
    <property type="protein sequence ID" value="KAJ7327646.1"/>
    <property type="molecule type" value="Genomic_DNA"/>
</dbReference>
<evidence type="ECO:0000256" key="1">
    <source>
        <dbReference type="SAM" id="MobiDB-lite"/>
    </source>
</evidence>
<feature type="compositionally biased region" description="Basic and acidic residues" evidence="1">
    <location>
        <begin position="310"/>
        <end position="321"/>
    </location>
</feature>
<comment type="caution">
    <text evidence="2">The sequence shown here is derived from an EMBL/GenBank/DDBJ whole genome shotgun (WGS) entry which is preliminary data.</text>
</comment>
<organism evidence="2 3">
    <name type="scientific">Mycena albidolilacea</name>
    <dbReference type="NCBI Taxonomy" id="1033008"/>
    <lineage>
        <taxon>Eukaryota</taxon>
        <taxon>Fungi</taxon>
        <taxon>Dikarya</taxon>
        <taxon>Basidiomycota</taxon>
        <taxon>Agaricomycotina</taxon>
        <taxon>Agaricomycetes</taxon>
        <taxon>Agaricomycetidae</taxon>
        <taxon>Agaricales</taxon>
        <taxon>Marasmiineae</taxon>
        <taxon>Mycenaceae</taxon>
        <taxon>Mycena</taxon>
    </lineage>
</organism>
<gene>
    <name evidence="2" type="ORF">DFH08DRAFT_968052</name>
</gene>
<dbReference type="Proteomes" id="UP001218218">
    <property type="component" value="Unassembled WGS sequence"/>
</dbReference>
<evidence type="ECO:0000313" key="3">
    <source>
        <dbReference type="Proteomes" id="UP001218218"/>
    </source>
</evidence>
<reference evidence="2" key="1">
    <citation type="submission" date="2023-03" db="EMBL/GenBank/DDBJ databases">
        <title>Massive genome expansion in bonnet fungi (Mycena s.s.) driven by repeated elements and novel gene families across ecological guilds.</title>
        <authorList>
            <consortium name="Lawrence Berkeley National Laboratory"/>
            <person name="Harder C.B."/>
            <person name="Miyauchi S."/>
            <person name="Viragh M."/>
            <person name="Kuo A."/>
            <person name="Thoen E."/>
            <person name="Andreopoulos B."/>
            <person name="Lu D."/>
            <person name="Skrede I."/>
            <person name="Drula E."/>
            <person name="Henrissat B."/>
            <person name="Morin E."/>
            <person name="Kohler A."/>
            <person name="Barry K."/>
            <person name="LaButti K."/>
            <person name="Morin E."/>
            <person name="Salamov A."/>
            <person name="Lipzen A."/>
            <person name="Mereny Z."/>
            <person name="Hegedus B."/>
            <person name="Baldrian P."/>
            <person name="Stursova M."/>
            <person name="Weitz H."/>
            <person name="Taylor A."/>
            <person name="Grigoriev I.V."/>
            <person name="Nagy L.G."/>
            <person name="Martin F."/>
            <person name="Kauserud H."/>
        </authorList>
    </citation>
    <scope>NUCLEOTIDE SEQUENCE</scope>
    <source>
        <strain evidence="2">CBHHK002</strain>
    </source>
</reference>
<accession>A0AAD6ZL57</accession>